<evidence type="ECO:0000256" key="3">
    <source>
        <dbReference type="PROSITE-ProRule" id="PRU00023"/>
    </source>
</evidence>
<dbReference type="PANTHER" id="PTHR24198">
    <property type="entry name" value="ANKYRIN REPEAT AND PROTEIN KINASE DOMAIN-CONTAINING PROTEIN"/>
    <property type="match status" value="1"/>
</dbReference>
<dbReference type="SUPFAM" id="SSF48403">
    <property type="entry name" value="Ankyrin repeat"/>
    <property type="match status" value="1"/>
</dbReference>
<protein>
    <submittedName>
        <fullName evidence="4">Ankyrin repeat-containing domain protein</fullName>
    </submittedName>
</protein>
<dbReference type="Pfam" id="PF13857">
    <property type="entry name" value="Ank_5"/>
    <property type="match status" value="1"/>
</dbReference>
<dbReference type="PROSITE" id="PS50088">
    <property type="entry name" value="ANK_REPEAT"/>
    <property type="match status" value="5"/>
</dbReference>
<keyword evidence="1" id="KW-0677">Repeat</keyword>
<dbReference type="Gene3D" id="1.25.40.20">
    <property type="entry name" value="Ankyrin repeat-containing domain"/>
    <property type="match status" value="2"/>
</dbReference>
<dbReference type="Pfam" id="PF12796">
    <property type="entry name" value="Ank_2"/>
    <property type="match status" value="1"/>
</dbReference>
<dbReference type="AlphaFoldDB" id="A0A2T7A0C1"/>
<organism evidence="4 5">
    <name type="scientific">Tuber borchii</name>
    <name type="common">White truffle</name>
    <dbReference type="NCBI Taxonomy" id="42251"/>
    <lineage>
        <taxon>Eukaryota</taxon>
        <taxon>Fungi</taxon>
        <taxon>Dikarya</taxon>
        <taxon>Ascomycota</taxon>
        <taxon>Pezizomycotina</taxon>
        <taxon>Pezizomycetes</taxon>
        <taxon>Pezizales</taxon>
        <taxon>Tuberaceae</taxon>
        <taxon>Tuber</taxon>
    </lineage>
</organism>
<name>A0A2T7A0C1_TUBBO</name>
<keyword evidence="5" id="KW-1185">Reference proteome</keyword>
<feature type="repeat" description="ANK" evidence="3">
    <location>
        <begin position="120"/>
        <end position="146"/>
    </location>
</feature>
<reference evidence="4 5" key="1">
    <citation type="submission" date="2017-04" db="EMBL/GenBank/DDBJ databases">
        <title>Draft genome sequence of Tuber borchii Vittad., a whitish edible truffle.</title>
        <authorList>
            <consortium name="DOE Joint Genome Institute"/>
            <person name="Murat C."/>
            <person name="Kuo A."/>
            <person name="Barry K.W."/>
            <person name="Clum A."/>
            <person name="Dockter R.B."/>
            <person name="Fauchery L."/>
            <person name="Iotti M."/>
            <person name="Kohler A."/>
            <person name="Labutti K."/>
            <person name="Lindquist E.A."/>
            <person name="Lipzen A."/>
            <person name="Ohm R.A."/>
            <person name="Wang M."/>
            <person name="Grigoriev I.V."/>
            <person name="Zambonelli A."/>
            <person name="Martin F.M."/>
        </authorList>
    </citation>
    <scope>NUCLEOTIDE SEQUENCE [LARGE SCALE GENOMIC DNA]</scope>
    <source>
        <strain evidence="4 5">Tbo3840</strain>
    </source>
</reference>
<comment type="caution">
    <text evidence="4">The sequence shown here is derived from an EMBL/GenBank/DDBJ whole genome shotgun (WGS) entry which is preliminary data.</text>
</comment>
<evidence type="ECO:0000256" key="2">
    <source>
        <dbReference type="ARBA" id="ARBA00023043"/>
    </source>
</evidence>
<feature type="repeat" description="ANK" evidence="3">
    <location>
        <begin position="182"/>
        <end position="214"/>
    </location>
</feature>
<dbReference type="InterPro" id="IPR036047">
    <property type="entry name" value="F-box-like_dom_sf"/>
</dbReference>
<dbReference type="SMART" id="SM00248">
    <property type="entry name" value="ANK"/>
    <property type="match status" value="8"/>
</dbReference>
<sequence length="399" mass="43501">MSLLQCPNEVLLLITRNLPAASLSTFAQTSRLFFDLAQELLLQHACSEKHAVLALSLAAANRDEKRVRYLLKNGRGFSIREENGSPLYGPLDSVIAYILQKGPNLIINHNLTYICATTPHHAIISGNTTLLKTLLSKGANANLKDPLHGWTSLHQAVHSENYPAIKALLENTPLTLNSRSTFGETTLHIASTLRSPRMCQFLLSHNADPTLQDFSGTTPLALSVSWSNLPTIKLLLNCTPSSTDTTTTNPPAGCGNRNEVINIQDRNGRTPLHLSAIYYTTPEIPHLLLSAGADPNIRTRAGETPLHYAATYTRPELVDLLLRRSPGVAVNSRDNTGSTPLHWATRSGRMGVVRLLKNAGADTGLVSKCGGWVGRGSGNDRVRKRSGVTFPRDNRVYGR</sequence>
<evidence type="ECO:0000256" key="1">
    <source>
        <dbReference type="ARBA" id="ARBA00022737"/>
    </source>
</evidence>
<feature type="repeat" description="ANK" evidence="3">
    <location>
        <begin position="336"/>
        <end position="368"/>
    </location>
</feature>
<gene>
    <name evidence="4" type="ORF">B9Z19DRAFT_1020247</name>
</gene>
<keyword evidence="2 3" id="KW-0040">ANK repeat</keyword>
<proteinExistence type="predicted"/>
<feature type="repeat" description="ANK" evidence="3">
    <location>
        <begin position="301"/>
        <end position="333"/>
    </location>
</feature>
<dbReference type="CDD" id="cd09917">
    <property type="entry name" value="F-box_SF"/>
    <property type="match status" value="1"/>
</dbReference>
<dbReference type="SUPFAM" id="SSF81383">
    <property type="entry name" value="F-box domain"/>
    <property type="match status" value="1"/>
</dbReference>
<evidence type="ECO:0000313" key="4">
    <source>
        <dbReference type="EMBL" id="PUU81189.1"/>
    </source>
</evidence>
<dbReference type="PROSITE" id="PS50297">
    <property type="entry name" value="ANK_REP_REGION"/>
    <property type="match status" value="3"/>
</dbReference>
<dbReference type="InterPro" id="IPR036770">
    <property type="entry name" value="Ankyrin_rpt-contain_sf"/>
</dbReference>
<dbReference type="InterPro" id="IPR002110">
    <property type="entry name" value="Ankyrin_rpt"/>
</dbReference>
<dbReference type="EMBL" id="NESQ01000049">
    <property type="protein sequence ID" value="PUU81189.1"/>
    <property type="molecule type" value="Genomic_DNA"/>
</dbReference>
<accession>A0A2T7A0C1</accession>
<evidence type="ECO:0000313" key="5">
    <source>
        <dbReference type="Proteomes" id="UP000244722"/>
    </source>
</evidence>
<dbReference type="PANTHER" id="PTHR24198:SF165">
    <property type="entry name" value="ANKYRIN REPEAT-CONTAINING PROTEIN-RELATED"/>
    <property type="match status" value="1"/>
</dbReference>
<feature type="repeat" description="ANK" evidence="3">
    <location>
        <begin position="267"/>
        <end position="300"/>
    </location>
</feature>
<dbReference type="Proteomes" id="UP000244722">
    <property type="component" value="Unassembled WGS sequence"/>
</dbReference>
<dbReference type="STRING" id="42251.A0A2T7A0C1"/>
<dbReference type="OrthoDB" id="5353931at2759"/>